<dbReference type="GO" id="GO:0006749">
    <property type="term" value="P:glutathione metabolic process"/>
    <property type="evidence" value="ECO:0007669"/>
    <property type="project" value="TreeGrafter"/>
</dbReference>
<accession>A0A844QDX4</accession>
<evidence type="ECO:0000259" key="1">
    <source>
        <dbReference type="Pfam" id="PF01968"/>
    </source>
</evidence>
<proteinExistence type="predicted"/>
<feature type="domain" description="Hydantoinase/oxoprolinase N-terminal" evidence="2">
    <location>
        <begin position="32"/>
        <end position="214"/>
    </location>
</feature>
<gene>
    <name evidence="4" type="ORF">GN330_03065</name>
</gene>
<organism evidence="4 5">
    <name type="scientific">Nitratireductor arenosus</name>
    <dbReference type="NCBI Taxonomy" id="2682096"/>
    <lineage>
        <taxon>Bacteria</taxon>
        <taxon>Pseudomonadati</taxon>
        <taxon>Pseudomonadota</taxon>
        <taxon>Alphaproteobacteria</taxon>
        <taxon>Hyphomicrobiales</taxon>
        <taxon>Phyllobacteriaceae</taxon>
        <taxon>Nitratireductor</taxon>
    </lineage>
</organism>
<dbReference type="GO" id="GO:0017168">
    <property type="term" value="F:5-oxoprolinase (ATP-hydrolyzing) activity"/>
    <property type="evidence" value="ECO:0007669"/>
    <property type="project" value="TreeGrafter"/>
</dbReference>
<feature type="domain" description="Hydantoinase A/oxoprolinase" evidence="1">
    <location>
        <begin position="236"/>
        <end position="523"/>
    </location>
</feature>
<dbReference type="PANTHER" id="PTHR11365">
    <property type="entry name" value="5-OXOPROLINASE RELATED"/>
    <property type="match status" value="1"/>
</dbReference>
<keyword evidence="5" id="KW-1185">Reference proteome</keyword>
<dbReference type="GO" id="GO:0005829">
    <property type="term" value="C:cytosol"/>
    <property type="evidence" value="ECO:0007669"/>
    <property type="project" value="TreeGrafter"/>
</dbReference>
<protein>
    <submittedName>
        <fullName evidence="4">Hydantoinase/oxoprolinase family protein</fullName>
    </submittedName>
</protein>
<evidence type="ECO:0000259" key="2">
    <source>
        <dbReference type="Pfam" id="PF05378"/>
    </source>
</evidence>
<dbReference type="PANTHER" id="PTHR11365:SF23">
    <property type="entry name" value="HYPOTHETICAL 5-OXOPROLINASE (EUROFUNG)-RELATED"/>
    <property type="match status" value="1"/>
</dbReference>
<dbReference type="InterPro" id="IPR002821">
    <property type="entry name" value="Hydantoinase_A"/>
</dbReference>
<dbReference type="EMBL" id="WPHG01000001">
    <property type="protein sequence ID" value="MVA96230.1"/>
    <property type="molecule type" value="Genomic_DNA"/>
</dbReference>
<dbReference type="Pfam" id="PF01968">
    <property type="entry name" value="Hydantoinase_A"/>
    <property type="match status" value="1"/>
</dbReference>
<sequence>MRASSSGARRAFTTNSPALFDLKGNRRMRFSIGIDVGGTFTDLSVLDHEAVNDQLKIFKALSTLPDPAVGVFDVLDSAARSLAISVEALLSQTGFLGLGSTVATNVMVEGRGAKVALIATEGFRDSLAIRRGIRQDVWDIGKPHPTELVPRWLRFTLAERIGASGEVIKAPCPADVERLVDDIEAAGVEAVAVCLYNSYLNDTHEAAVAQALRRRLPEIFISVSSELMPVIGEYERTSTAVVNAYVGPKTVHYLRRLCEGLTGRGLPCEPLIMQSNGGLVNVAMLSTAPVRAVLSGPAAGASAALGWAETSNNDNVVFFDMGGTSIDILVTQNKKVGSKAVTDIEGYHMAVPSIDIRTIGTGGGTIARIDKGGLLRVGPDSAGSTPGPVSYRKGGQLPTVTDANLVLGRLGIDTFLSGSMVLDIEGARAAIDARLATPLGIGLEQAALSVVHIANNNMANSLTILAAESGLDLRDYTLVAAGGASGLHVSAVCRMLGMAGIYVPRQASVACSVGMMQSDVLQDQVISVIRPLGEVDIDGLQNAVEDIVARSREQLTRTGLPEDRQSAEAVAELRYVGQVWSIPVPVALPVTCASLAAAAEIFHAQHQELYHHQHPDGPLELVSLQVNSIGKLTKLEWPRREGFSDAAAGPHKNRTAWFEWSRTPVEIDVWKGDDLVPGQTIAGPAVIEEATTSILLDRGDTATVDGFGNYAIKQSKKGSAA</sequence>
<dbReference type="Pfam" id="PF05378">
    <property type="entry name" value="Hydant_A_N"/>
    <property type="match status" value="1"/>
</dbReference>
<evidence type="ECO:0000259" key="3">
    <source>
        <dbReference type="Pfam" id="PF19278"/>
    </source>
</evidence>
<dbReference type="AlphaFoldDB" id="A0A844QDX4"/>
<dbReference type="Pfam" id="PF19278">
    <property type="entry name" value="Hydant_A_C"/>
    <property type="match status" value="1"/>
</dbReference>
<dbReference type="InterPro" id="IPR045079">
    <property type="entry name" value="Oxoprolinase-like"/>
</dbReference>
<dbReference type="InterPro" id="IPR008040">
    <property type="entry name" value="Hydant_A_N"/>
</dbReference>
<reference evidence="4 5" key="1">
    <citation type="submission" date="2019-12" db="EMBL/GenBank/DDBJ databases">
        <title>Nitratireductor arenosus sp. nov., Isolated from sea sand, Jeju island, South Korea.</title>
        <authorList>
            <person name="Kim W."/>
        </authorList>
    </citation>
    <scope>NUCLEOTIDE SEQUENCE [LARGE SCALE GENOMIC DNA]</scope>
    <source>
        <strain evidence="4 5">CAU 1489</strain>
    </source>
</reference>
<dbReference type="Proteomes" id="UP000463224">
    <property type="component" value="Unassembled WGS sequence"/>
</dbReference>
<comment type="caution">
    <text evidence="4">The sequence shown here is derived from an EMBL/GenBank/DDBJ whole genome shotgun (WGS) entry which is preliminary data.</text>
</comment>
<name>A0A844QDX4_9HYPH</name>
<dbReference type="InterPro" id="IPR049517">
    <property type="entry name" value="ACX-like_C"/>
</dbReference>
<feature type="domain" description="Acetophenone carboxylase-like C-terminal" evidence="3">
    <location>
        <begin position="540"/>
        <end position="707"/>
    </location>
</feature>
<evidence type="ECO:0000313" key="4">
    <source>
        <dbReference type="EMBL" id="MVA96230.1"/>
    </source>
</evidence>
<evidence type="ECO:0000313" key="5">
    <source>
        <dbReference type="Proteomes" id="UP000463224"/>
    </source>
</evidence>